<comment type="caution">
    <text evidence="3">The sequence shown here is derived from an EMBL/GenBank/DDBJ whole genome shotgun (WGS) entry which is preliminary data.</text>
</comment>
<organism evidence="3 4">
    <name type="scientific">Liparis tanakae</name>
    <name type="common">Tanaka's snailfish</name>
    <dbReference type="NCBI Taxonomy" id="230148"/>
    <lineage>
        <taxon>Eukaryota</taxon>
        <taxon>Metazoa</taxon>
        <taxon>Chordata</taxon>
        <taxon>Craniata</taxon>
        <taxon>Vertebrata</taxon>
        <taxon>Euteleostomi</taxon>
        <taxon>Actinopterygii</taxon>
        <taxon>Neopterygii</taxon>
        <taxon>Teleostei</taxon>
        <taxon>Neoteleostei</taxon>
        <taxon>Acanthomorphata</taxon>
        <taxon>Eupercaria</taxon>
        <taxon>Perciformes</taxon>
        <taxon>Cottioidei</taxon>
        <taxon>Cottales</taxon>
        <taxon>Liparidae</taxon>
        <taxon>Liparis</taxon>
    </lineage>
</organism>
<dbReference type="EMBL" id="SRLO01001306">
    <property type="protein sequence ID" value="TNN39128.1"/>
    <property type="molecule type" value="Genomic_DNA"/>
</dbReference>
<accession>A0A4Z2FD82</accession>
<reference evidence="3 4" key="1">
    <citation type="submission" date="2019-03" db="EMBL/GenBank/DDBJ databases">
        <title>First draft genome of Liparis tanakae, snailfish: a comprehensive survey of snailfish specific genes.</title>
        <authorList>
            <person name="Kim W."/>
            <person name="Song I."/>
            <person name="Jeong J.-H."/>
            <person name="Kim D."/>
            <person name="Kim S."/>
            <person name="Ryu S."/>
            <person name="Song J.Y."/>
            <person name="Lee S.K."/>
        </authorList>
    </citation>
    <scope>NUCLEOTIDE SEQUENCE [LARGE SCALE GENOMIC DNA]</scope>
    <source>
        <tissue evidence="3">Muscle</tissue>
    </source>
</reference>
<keyword evidence="2" id="KW-0812">Transmembrane</keyword>
<evidence type="ECO:0000256" key="2">
    <source>
        <dbReference type="SAM" id="Phobius"/>
    </source>
</evidence>
<feature type="transmembrane region" description="Helical" evidence="2">
    <location>
        <begin position="50"/>
        <end position="68"/>
    </location>
</feature>
<dbReference type="Proteomes" id="UP000314294">
    <property type="component" value="Unassembled WGS sequence"/>
</dbReference>
<feature type="region of interest" description="Disordered" evidence="1">
    <location>
        <begin position="1"/>
        <end position="21"/>
    </location>
</feature>
<proteinExistence type="predicted"/>
<keyword evidence="4" id="KW-1185">Reference proteome</keyword>
<name>A0A4Z2FD82_9TELE</name>
<sequence length="110" mass="11776">MSRSHTRASAPPPKKVKPAVGRRCSAALTSVVARALPALACKIPDRQRKGQSAHTLFFFYFFLLFFFFSPATRPPGSSPDDTLSAPAAWATLSPPRKPPTPASQPGKTGP</sequence>
<keyword evidence="2" id="KW-1133">Transmembrane helix</keyword>
<feature type="region of interest" description="Disordered" evidence="1">
    <location>
        <begin position="74"/>
        <end position="110"/>
    </location>
</feature>
<dbReference type="AlphaFoldDB" id="A0A4Z2FD82"/>
<evidence type="ECO:0000313" key="3">
    <source>
        <dbReference type="EMBL" id="TNN39128.1"/>
    </source>
</evidence>
<protein>
    <submittedName>
        <fullName evidence="3">Uncharacterized protein</fullName>
    </submittedName>
</protein>
<gene>
    <name evidence="3" type="ORF">EYF80_050692</name>
</gene>
<keyword evidence="2" id="KW-0472">Membrane</keyword>
<evidence type="ECO:0000313" key="4">
    <source>
        <dbReference type="Proteomes" id="UP000314294"/>
    </source>
</evidence>
<evidence type="ECO:0000256" key="1">
    <source>
        <dbReference type="SAM" id="MobiDB-lite"/>
    </source>
</evidence>